<name>A0AAW0LRI3_QUESU</name>
<sequence length="164" mass="18334">MALVLFKNGSDFRIALFAMMVGCLWQRQNKLRECQPSWQLHEIGDIAKELVHEFMEELRGPVQRRLVCWSPLLVACYKGNFDATLFDGSNCAGIRVVFWDPSGTVIAALSKKIGSTHLIEMAEALAARRAVVLANQLSLFDGIIEGDCLRVTQALNCSGRRLCY</sequence>
<dbReference type="InterPro" id="IPR044730">
    <property type="entry name" value="RNase_H-like_dom_plant"/>
</dbReference>
<keyword evidence="3" id="KW-1185">Reference proteome</keyword>
<dbReference type="GO" id="GO:0003676">
    <property type="term" value="F:nucleic acid binding"/>
    <property type="evidence" value="ECO:0007669"/>
    <property type="project" value="InterPro"/>
</dbReference>
<evidence type="ECO:0000259" key="1">
    <source>
        <dbReference type="Pfam" id="PF13456"/>
    </source>
</evidence>
<gene>
    <name evidence="2" type="ORF">CFP56_033417</name>
</gene>
<protein>
    <recommendedName>
        <fullName evidence="1">RNase H type-1 domain-containing protein</fullName>
    </recommendedName>
</protein>
<dbReference type="InterPro" id="IPR052929">
    <property type="entry name" value="RNase_H-like_EbsB-rel"/>
</dbReference>
<dbReference type="PANTHER" id="PTHR47074:SF48">
    <property type="entry name" value="POLYNUCLEOTIDYL TRANSFERASE, RIBONUCLEASE H-LIKE SUPERFAMILY PROTEIN"/>
    <property type="match status" value="1"/>
</dbReference>
<comment type="caution">
    <text evidence="2">The sequence shown here is derived from an EMBL/GenBank/DDBJ whole genome shotgun (WGS) entry which is preliminary data.</text>
</comment>
<dbReference type="Proteomes" id="UP000237347">
    <property type="component" value="Unassembled WGS sequence"/>
</dbReference>
<dbReference type="InterPro" id="IPR002156">
    <property type="entry name" value="RNaseH_domain"/>
</dbReference>
<dbReference type="CDD" id="cd06222">
    <property type="entry name" value="RNase_H_like"/>
    <property type="match status" value="1"/>
</dbReference>
<proteinExistence type="predicted"/>
<accession>A0AAW0LRI3</accession>
<dbReference type="EMBL" id="PKMF04000058">
    <property type="protein sequence ID" value="KAK7854117.1"/>
    <property type="molecule type" value="Genomic_DNA"/>
</dbReference>
<dbReference type="GO" id="GO:0004523">
    <property type="term" value="F:RNA-DNA hybrid ribonuclease activity"/>
    <property type="evidence" value="ECO:0007669"/>
    <property type="project" value="InterPro"/>
</dbReference>
<dbReference type="PANTHER" id="PTHR47074">
    <property type="entry name" value="BNAC02G40300D PROTEIN"/>
    <property type="match status" value="1"/>
</dbReference>
<evidence type="ECO:0000313" key="2">
    <source>
        <dbReference type="EMBL" id="KAK7854117.1"/>
    </source>
</evidence>
<evidence type="ECO:0000313" key="3">
    <source>
        <dbReference type="Proteomes" id="UP000237347"/>
    </source>
</evidence>
<feature type="domain" description="RNase H type-1" evidence="1">
    <location>
        <begin position="80"/>
        <end position="157"/>
    </location>
</feature>
<dbReference type="Pfam" id="PF13456">
    <property type="entry name" value="RVT_3"/>
    <property type="match status" value="1"/>
</dbReference>
<reference evidence="2 3" key="1">
    <citation type="journal article" date="2018" name="Sci. Data">
        <title>The draft genome sequence of cork oak.</title>
        <authorList>
            <person name="Ramos A.M."/>
            <person name="Usie A."/>
            <person name="Barbosa P."/>
            <person name="Barros P.M."/>
            <person name="Capote T."/>
            <person name="Chaves I."/>
            <person name="Simoes F."/>
            <person name="Abreu I."/>
            <person name="Carrasquinho I."/>
            <person name="Faro C."/>
            <person name="Guimaraes J.B."/>
            <person name="Mendonca D."/>
            <person name="Nobrega F."/>
            <person name="Rodrigues L."/>
            <person name="Saibo N.J.M."/>
            <person name="Varela M.C."/>
            <person name="Egas C."/>
            <person name="Matos J."/>
            <person name="Miguel C.M."/>
            <person name="Oliveira M.M."/>
            <person name="Ricardo C.P."/>
            <person name="Goncalves S."/>
        </authorList>
    </citation>
    <scope>NUCLEOTIDE SEQUENCE [LARGE SCALE GENOMIC DNA]</scope>
    <source>
        <strain evidence="3">cv. HL8</strain>
    </source>
</reference>
<organism evidence="2 3">
    <name type="scientific">Quercus suber</name>
    <name type="common">Cork oak</name>
    <dbReference type="NCBI Taxonomy" id="58331"/>
    <lineage>
        <taxon>Eukaryota</taxon>
        <taxon>Viridiplantae</taxon>
        <taxon>Streptophyta</taxon>
        <taxon>Embryophyta</taxon>
        <taxon>Tracheophyta</taxon>
        <taxon>Spermatophyta</taxon>
        <taxon>Magnoliopsida</taxon>
        <taxon>eudicotyledons</taxon>
        <taxon>Gunneridae</taxon>
        <taxon>Pentapetalae</taxon>
        <taxon>rosids</taxon>
        <taxon>fabids</taxon>
        <taxon>Fagales</taxon>
        <taxon>Fagaceae</taxon>
        <taxon>Quercus</taxon>
    </lineage>
</organism>
<dbReference type="AlphaFoldDB" id="A0AAW0LRI3"/>